<evidence type="ECO:0000313" key="1">
    <source>
        <dbReference type="EMBL" id="QHT31542.1"/>
    </source>
</evidence>
<dbReference type="AlphaFoldDB" id="A0A6C0ES36"/>
<sequence>MFSYNICIMTKSKCFSKCRKLPETLCTHEECRYVNGSQYSYCRLSNDYELDENCIARKNTRKNAKSVKNTKTLKNREAAKKIAKFMKKVDPNKRRELFLKSICSDSGICIAFGKETKKIKEHFGGFTDFKYVKLPIKRMGKPSENGFVNEITYENNGYFANTILKSSAKVDSDNLMFEYLVGLYINKQCSVFPCFIETYAWYSYIDKDAWNKMKKSQYTTYNIFEKNLILQPAVINSPKSMEIGCKQSKYIAILIQHIKNAQSLKDSISNKFFFDNELLYLLYQVYMPLTALAKEFTHYDLHLDNVLVYEPVRGKYIQYYYVLNDGTQISFKSSYIAKIIDYGRSFFVDNKKSIVGTSKNIYNEICHIKKCNPDCGTKYGFSILHPEKPAGSFYYISSSKRNMSHDLRLLNEILINAKYSCRKGELYDTIKKTQYGVGLTEDISYGTKEQIQSGLPEKIANVVDARDALQELILKMAANNEQRYSSMERLGTLYIYENGFNMKFESL</sequence>
<dbReference type="InterPro" id="IPR011009">
    <property type="entry name" value="Kinase-like_dom_sf"/>
</dbReference>
<reference evidence="1" key="1">
    <citation type="journal article" date="2020" name="Nature">
        <title>Giant virus diversity and host interactions through global metagenomics.</title>
        <authorList>
            <person name="Schulz F."/>
            <person name="Roux S."/>
            <person name="Paez-Espino D."/>
            <person name="Jungbluth S."/>
            <person name="Walsh D.A."/>
            <person name="Denef V.J."/>
            <person name="McMahon K.D."/>
            <person name="Konstantinidis K.T."/>
            <person name="Eloe-Fadrosh E.A."/>
            <person name="Kyrpides N.C."/>
            <person name="Woyke T."/>
        </authorList>
    </citation>
    <scope>NUCLEOTIDE SEQUENCE</scope>
    <source>
        <strain evidence="1">GVMAG-M-3300009155-48</strain>
    </source>
</reference>
<organism evidence="1">
    <name type="scientific">viral metagenome</name>
    <dbReference type="NCBI Taxonomy" id="1070528"/>
    <lineage>
        <taxon>unclassified sequences</taxon>
        <taxon>metagenomes</taxon>
        <taxon>organismal metagenomes</taxon>
    </lineage>
</organism>
<dbReference type="EMBL" id="MN738924">
    <property type="protein sequence ID" value="QHT31542.1"/>
    <property type="molecule type" value="Genomic_DNA"/>
</dbReference>
<dbReference type="SUPFAM" id="SSF56112">
    <property type="entry name" value="Protein kinase-like (PK-like)"/>
    <property type="match status" value="1"/>
</dbReference>
<protein>
    <recommendedName>
        <fullName evidence="2">Protein kinase domain-containing protein</fullName>
    </recommendedName>
</protein>
<dbReference type="Gene3D" id="1.10.510.10">
    <property type="entry name" value="Transferase(Phosphotransferase) domain 1"/>
    <property type="match status" value="1"/>
</dbReference>
<evidence type="ECO:0008006" key="2">
    <source>
        <dbReference type="Google" id="ProtNLM"/>
    </source>
</evidence>
<accession>A0A6C0ES36</accession>
<name>A0A6C0ES36_9ZZZZ</name>
<proteinExistence type="predicted"/>